<accession>A0A8H6IA33</accession>
<protein>
    <submittedName>
        <fullName evidence="1">Uncharacterized protein</fullName>
    </submittedName>
</protein>
<keyword evidence="2" id="KW-1185">Reference proteome</keyword>
<sequence length="242" mass="26384">MARGVQGVVGWFDRHDISDKFVGEIKSKPVGYQQIGTGNNLGLLQGGGTTHLGFSLCFGLPLRWEPRWQRRQRVPQRQPPWTRAFWTPARDAGFAAALDGGLCSGLGCRLGLGGRQQPWTRPWMQASRRLRRGLCSSLGRGLCLRKKEAQKINQQEANLDKKKTHLLRCRLLSDASECLCAVGGCSGLALLQQAPFFALGFAGGLLHGCGLSLGQILDSARPSWLWDRAISVGGSSSFAGHF</sequence>
<evidence type="ECO:0000313" key="1">
    <source>
        <dbReference type="EMBL" id="KAF6760627.1"/>
    </source>
</evidence>
<organism evidence="1 2">
    <name type="scientific">Ephemerocybe angulata</name>
    <dbReference type="NCBI Taxonomy" id="980116"/>
    <lineage>
        <taxon>Eukaryota</taxon>
        <taxon>Fungi</taxon>
        <taxon>Dikarya</taxon>
        <taxon>Basidiomycota</taxon>
        <taxon>Agaricomycotina</taxon>
        <taxon>Agaricomycetes</taxon>
        <taxon>Agaricomycetidae</taxon>
        <taxon>Agaricales</taxon>
        <taxon>Agaricineae</taxon>
        <taxon>Psathyrellaceae</taxon>
        <taxon>Ephemerocybe</taxon>
    </lineage>
</organism>
<dbReference type="Proteomes" id="UP000521943">
    <property type="component" value="Unassembled WGS sequence"/>
</dbReference>
<comment type="caution">
    <text evidence="1">The sequence shown here is derived from an EMBL/GenBank/DDBJ whole genome shotgun (WGS) entry which is preliminary data.</text>
</comment>
<dbReference type="EMBL" id="JACGCI010000012">
    <property type="protein sequence ID" value="KAF6760627.1"/>
    <property type="molecule type" value="Genomic_DNA"/>
</dbReference>
<proteinExistence type="predicted"/>
<name>A0A8H6IA33_9AGAR</name>
<gene>
    <name evidence="1" type="ORF">DFP72DRAFT_882765</name>
</gene>
<dbReference type="AlphaFoldDB" id="A0A8H6IA33"/>
<evidence type="ECO:0000313" key="2">
    <source>
        <dbReference type="Proteomes" id="UP000521943"/>
    </source>
</evidence>
<reference evidence="1 2" key="1">
    <citation type="submission" date="2020-07" db="EMBL/GenBank/DDBJ databases">
        <title>Comparative genomics of pyrophilous fungi reveals a link between fire events and developmental genes.</title>
        <authorList>
            <consortium name="DOE Joint Genome Institute"/>
            <person name="Steindorff A.S."/>
            <person name="Carver A."/>
            <person name="Calhoun S."/>
            <person name="Stillman K."/>
            <person name="Liu H."/>
            <person name="Lipzen A."/>
            <person name="Pangilinan J."/>
            <person name="Labutti K."/>
            <person name="Bruns T.D."/>
            <person name="Grigoriev I.V."/>
        </authorList>
    </citation>
    <scope>NUCLEOTIDE SEQUENCE [LARGE SCALE GENOMIC DNA]</scope>
    <source>
        <strain evidence="1 2">CBS 144469</strain>
    </source>
</reference>